<dbReference type="InParanoid" id="A0A0C3PTE2"/>
<gene>
    <name evidence="3" type="ORF">M404DRAFT_112160</name>
</gene>
<dbReference type="EMBL" id="KN831947">
    <property type="protein sequence ID" value="KIO12461.1"/>
    <property type="molecule type" value="Genomic_DNA"/>
</dbReference>
<dbReference type="Gene3D" id="3.30.160.60">
    <property type="entry name" value="Classic Zinc Finger"/>
    <property type="match status" value="1"/>
</dbReference>
<dbReference type="OrthoDB" id="3254002at2759"/>
<feature type="non-terminal residue" evidence="3">
    <location>
        <position position="1"/>
    </location>
</feature>
<proteinExistence type="predicted"/>
<keyword evidence="4" id="KW-1185">Reference proteome</keyword>
<dbReference type="HOGENOM" id="CLU_055328_0_0_1"/>
<feature type="domain" description="C2H2-type" evidence="2">
    <location>
        <begin position="89"/>
        <end position="113"/>
    </location>
</feature>
<dbReference type="PROSITE" id="PS50157">
    <property type="entry name" value="ZINC_FINGER_C2H2_2"/>
    <property type="match status" value="1"/>
</dbReference>
<evidence type="ECO:0000313" key="4">
    <source>
        <dbReference type="Proteomes" id="UP000054217"/>
    </source>
</evidence>
<dbReference type="InterPro" id="IPR013087">
    <property type="entry name" value="Znf_C2H2_type"/>
</dbReference>
<accession>A0A0C3PTE2</accession>
<feature type="non-terminal residue" evidence="3">
    <location>
        <position position="274"/>
    </location>
</feature>
<dbReference type="Proteomes" id="UP000054217">
    <property type="component" value="Unassembled WGS sequence"/>
</dbReference>
<evidence type="ECO:0000259" key="2">
    <source>
        <dbReference type="PROSITE" id="PS50157"/>
    </source>
</evidence>
<reference evidence="4" key="2">
    <citation type="submission" date="2015-01" db="EMBL/GenBank/DDBJ databases">
        <title>Evolutionary Origins and Diversification of the Mycorrhizal Mutualists.</title>
        <authorList>
            <consortium name="DOE Joint Genome Institute"/>
            <consortium name="Mycorrhizal Genomics Consortium"/>
            <person name="Kohler A."/>
            <person name="Kuo A."/>
            <person name="Nagy L.G."/>
            <person name="Floudas D."/>
            <person name="Copeland A."/>
            <person name="Barry K.W."/>
            <person name="Cichocki N."/>
            <person name="Veneault-Fourrey C."/>
            <person name="LaButti K."/>
            <person name="Lindquist E.A."/>
            <person name="Lipzen A."/>
            <person name="Lundell T."/>
            <person name="Morin E."/>
            <person name="Murat C."/>
            <person name="Riley R."/>
            <person name="Ohm R."/>
            <person name="Sun H."/>
            <person name="Tunlid A."/>
            <person name="Henrissat B."/>
            <person name="Grigoriev I.V."/>
            <person name="Hibbett D.S."/>
            <person name="Martin F."/>
        </authorList>
    </citation>
    <scope>NUCLEOTIDE SEQUENCE [LARGE SCALE GENOMIC DNA]</scope>
    <source>
        <strain evidence="4">Marx 270</strain>
    </source>
</reference>
<sequence>VKKKRKKRPYVLVPPPPRYVKKIKGSRRKEGPETIQFIEHERLVVKDGTCRFAERPCKWRDCDAVLNCGVNLFAHLEKHGQDDPQRMPFRCRWKGCGKKFRTNDDRYEHFKVHGIFPIPCAYAGCDQSFFDSTEAFNHKDQEHGGQQSPAQPPTLPYPPAIPATVGRLPPRLPSYRVVPRRVHKARISADRHAVVGPWVLWNIFGPVQLNTKKQNVSIRGRIAADKGGAKADANQDEYDFLLPLSAGSSRVTPLDELHSSEVTRTVAHGLTLWG</sequence>
<evidence type="ECO:0000256" key="1">
    <source>
        <dbReference type="PROSITE-ProRule" id="PRU00042"/>
    </source>
</evidence>
<organism evidence="3 4">
    <name type="scientific">Pisolithus tinctorius Marx 270</name>
    <dbReference type="NCBI Taxonomy" id="870435"/>
    <lineage>
        <taxon>Eukaryota</taxon>
        <taxon>Fungi</taxon>
        <taxon>Dikarya</taxon>
        <taxon>Basidiomycota</taxon>
        <taxon>Agaricomycotina</taxon>
        <taxon>Agaricomycetes</taxon>
        <taxon>Agaricomycetidae</taxon>
        <taxon>Boletales</taxon>
        <taxon>Sclerodermatineae</taxon>
        <taxon>Pisolithaceae</taxon>
        <taxon>Pisolithus</taxon>
    </lineage>
</organism>
<keyword evidence="1" id="KW-0862">Zinc</keyword>
<protein>
    <recommendedName>
        <fullName evidence="2">C2H2-type domain-containing protein</fullName>
    </recommendedName>
</protein>
<evidence type="ECO:0000313" key="3">
    <source>
        <dbReference type="EMBL" id="KIO12461.1"/>
    </source>
</evidence>
<dbReference type="SMART" id="SM00355">
    <property type="entry name" value="ZnF_C2H2"/>
    <property type="match status" value="3"/>
</dbReference>
<name>A0A0C3PTE2_PISTI</name>
<keyword evidence="1" id="KW-0479">Metal-binding</keyword>
<dbReference type="PROSITE" id="PS00028">
    <property type="entry name" value="ZINC_FINGER_C2H2_1"/>
    <property type="match status" value="3"/>
</dbReference>
<dbReference type="SUPFAM" id="SSF57667">
    <property type="entry name" value="beta-beta-alpha zinc fingers"/>
    <property type="match status" value="1"/>
</dbReference>
<reference evidence="3 4" key="1">
    <citation type="submission" date="2014-04" db="EMBL/GenBank/DDBJ databases">
        <authorList>
            <consortium name="DOE Joint Genome Institute"/>
            <person name="Kuo A."/>
            <person name="Kohler A."/>
            <person name="Costa M.D."/>
            <person name="Nagy L.G."/>
            <person name="Floudas D."/>
            <person name="Copeland A."/>
            <person name="Barry K.W."/>
            <person name="Cichocki N."/>
            <person name="Veneault-Fourrey C."/>
            <person name="LaButti K."/>
            <person name="Lindquist E.A."/>
            <person name="Lipzen A."/>
            <person name="Lundell T."/>
            <person name="Morin E."/>
            <person name="Murat C."/>
            <person name="Sun H."/>
            <person name="Tunlid A."/>
            <person name="Henrissat B."/>
            <person name="Grigoriev I.V."/>
            <person name="Hibbett D.S."/>
            <person name="Martin F."/>
            <person name="Nordberg H.P."/>
            <person name="Cantor M.N."/>
            <person name="Hua S.X."/>
        </authorList>
    </citation>
    <scope>NUCLEOTIDE SEQUENCE [LARGE SCALE GENOMIC DNA]</scope>
    <source>
        <strain evidence="3 4">Marx 270</strain>
    </source>
</reference>
<dbReference type="GO" id="GO:0008270">
    <property type="term" value="F:zinc ion binding"/>
    <property type="evidence" value="ECO:0007669"/>
    <property type="project" value="UniProtKB-KW"/>
</dbReference>
<keyword evidence="1" id="KW-0863">Zinc-finger</keyword>
<dbReference type="STRING" id="870435.A0A0C3PTE2"/>
<dbReference type="AlphaFoldDB" id="A0A0C3PTE2"/>
<dbReference type="InterPro" id="IPR036236">
    <property type="entry name" value="Znf_C2H2_sf"/>
</dbReference>